<dbReference type="GO" id="GO:0009570">
    <property type="term" value="C:chloroplast stroma"/>
    <property type="evidence" value="ECO:0007669"/>
    <property type="project" value="UniProtKB-SubCell"/>
</dbReference>
<evidence type="ECO:0000256" key="6">
    <source>
        <dbReference type="RuleBase" id="RU369045"/>
    </source>
</evidence>
<dbReference type="PROSITE" id="PS50206">
    <property type="entry name" value="RHODANESE_3"/>
    <property type="match status" value="1"/>
</dbReference>
<feature type="region of interest" description="Disordered" evidence="7">
    <location>
        <begin position="506"/>
        <end position="533"/>
    </location>
</feature>
<comment type="function">
    <text evidence="4 6">Activation of RuBisCO (ribulose-1,5-bisphosphate carboxylase/oxygenase; EC 4.1.1.39) involves the ATP-dependent carboxylation of the epsilon-amino group of lysine leading to a carbamate structure.</text>
</comment>
<dbReference type="OrthoDB" id="2014558at2759"/>
<dbReference type="Gene3D" id="3.40.250.10">
    <property type="entry name" value="Rhodanese-like domain"/>
    <property type="match status" value="1"/>
</dbReference>
<dbReference type="Pfam" id="PF21228">
    <property type="entry name" value="RuBisCO_activase_AAA_helical"/>
    <property type="match status" value="1"/>
</dbReference>
<evidence type="ECO:0000256" key="4">
    <source>
        <dbReference type="ARBA" id="ARBA00025556"/>
    </source>
</evidence>
<evidence type="ECO:0000256" key="1">
    <source>
        <dbReference type="ARBA" id="ARBA00004470"/>
    </source>
</evidence>
<feature type="region of interest" description="Disordered" evidence="7">
    <location>
        <begin position="1"/>
        <end position="54"/>
    </location>
</feature>
<dbReference type="Proteomes" id="UP000247498">
    <property type="component" value="Unassembled WGS sequence"/>
</dbReference>
<keyword evidence="10" id="KW-1185">Reference proteome</keyword>
<comment type="subcellular location">
    <subcellularLocation>
        <location evidence="1 6">Plastid</location>
        <location evidence="1 6">Chloroplast stroma</location>
    </subcellularLocation>
</comment>
<dbReference type="EMBL" id="BDRX01000026">
    <property type="protein sequence ID" value="GBF91656.1"/>
    <property type="molecule type" value="Genomic_DNA"/>
</dbReference>
<dbReference type="GO" id="GO:0046863">
    <property type="term" value="F:ribulose-1,5-bisphosphate carboxylase/oxygenase activator activity"/>
    <property type="evidence" value="ECO:0007669"/>
    <property type="project" value="UniProtKB-UniRule"/>
</dbReference>
<evidence type="ECO:0000259" key="8">
    <source>
        <dbReference type="PROSITE" id="PS50206"/>
    </source>
</evidence>
<dbReference type="STRING" id="307507.A0A2V0NVJ9"/>
<dbReference type="InterPro" id="IPR044960">
    <property type="entry name" value="RCA-like"/>
</dbReference>
<dbReference type="InterPro" id="IPR027417">
    <property type="entry name" value="P-loop_NTPase"/>
</dbReference>
<evidence type="ECO:0000313" key="10">
    <source>
        <dbReference type="Proteomes" id="UP000247498"/>
    </source>
</evidence>
<keyword evidence="6" id="KW-0150">Chloroplast</keyword>
<dbReference type="AlphaFoldDB" id="A0A2V0NVJ9"/>
<dbReference type="PANTHER" id="PTHR32429:SF11">
    <property type="entry name" value="RIBULOSE BISPHOSPHATE CARBOXYLASE_OXYGENASE ACTIVASE, CHLOROPLASTIC"/>
    <property type="match status" value="1"/>
</dbReference>
<dbReference type="SUPFAM" id="SSF52821">
    <property type="entry name" value="Rhodanese/Cell cycle control phosphatase"/>
    <property type="match status" value="1"/>
</dbReference>
<feature type="compositionally biased region" description="Low complexity" evidence="7">
    <location>
        <begin position="13"/>
        <end position="22"/>
    </location>
</feature>
<keyword evidence="6" id="KW-0934">Plastid</keyword>
<evidence type="ECO:0000256" key="5">
    <source>
        <dbReference type="ARBA" id="ARBA00025781"/>
    </source>
</evidence>
<feature type="compositionally biased region" description="Basic residues" evidence="7">
    <location>
        <begin position="427"/>
        <end position="437"/>
    </location>
</feature>
<dbReference type="InterPro" id="IPR001763">
    <property type="entry name" value="Rhodanese-like_dom"/>
</dbReference>
<comment type="caution">
    <text evidence="9">The sequence shown here is derived from an EMBL/GenBank/DDBJ whole genome shotgun (WGS) entry which is preliminary data.</text>
</comment>
<gene>
    <name evidence="9" type="ORF">Rsub_03960</name>
</gene>
<evidence type="ECO:0000313" key="9">
    <source>
        <dbReference type="EMBL" id="GBF91656.1"/>
    </source>
</evidence>
<feature type="region of interest" description="Disordered" evidence="7">
    <location>
        <begin position="339"/>
        <end position="358"/>
    </location>
</feature>
<feature type="compositionally biased region" description="Low complexity" evidence="7">
    <location>
        <begin position="445"/>
        <end position="455"/>
    </location>
</feature>
<accession>A0A2V0NVJ9</accession>
<dbReference type="GO" id="GO:0005524">
    <property type="term" value="F:ATP binding"/>
    <property type="evidence" value="ECO:0007669"/>
    <property type="project" value="UniProtKB-UniRule"/>
</dbReference>
<feature type="region of interest" description="Disordered" evidence="7">
    <location>
        <begin position="551"/>
        <end position="577"/>
    </location>
</feature>
<organism evidence="9 10">
    <name type="scientific">Raphidocelis subcapitata</name>
    <dbReference type="NCBI Taxonomy" id="307507"/>
    <lineage>
        <taxon>Eukaryota</taxon>
        <taxon>Viridiplantae</taxon>
        <taxon>Chlorophyta</taxon>
        <taxon>core chlorophytes</taxon>
        <taxon>Chlorophyceae</taxon>
        <taxon>CS clade</taxon>
        <taxon>Sphaeropleales</taxon>
        <taxon>Selenastraceae</taxon>
        <taxon>Raphidocelis</taxon>
    </lineage>
</organism>
<comment type="similarity">
    <text evidence="5 6">Belongs to the RuBisCO activase family.</text>
</comment>
<feature type="region of interest" description="Disordered" evidence="7">
    <location>
        <begin position="425"/>
        <end position="458"/>
    </location>
</feature>
<dbReference type="InParanoid" id="A0A2V0NVJ9"/>
<dbReference type="SUPFAM" id="SSF52540">
    <property type="entry name" value="P-loop containing nucleoside triphosphate hydrolases"/>
    <property type="match status" value="1"/>
</dbReference>
<keyword evidence="3 6" id="KW-0067">ATP-binding</keyword>
<feature type="compositionally biased region" description="Low complexity" evidence="7">
    <location>
        <begin position="506"/>
        <end position="523"/>
    </location>
</feature>
<dbReference type="InterPro" id="IPR003959">
    <property type="entry name" value="ATPase_AAA_core"/>
</dbReference>
<sequence length="749" mass="76263">MRFTGPAANASCRPGPAAGRAPGAPPPRRPRRPAARAADGVALHHAPPGEPAGADVRDFIASQASGVSEELFKGAVLGVDADVAAGGFRTGSRLARLAHLPDGLEPPPRLLSRVAVHYARNLLSGTGAIPGQVPLVLGVWGPKGAGKSFSLELCLKRMGVAPVMLSAGELEDEWAGEPGRRLRERYSFAARHAATTGEGTCLVISDLDTGVGTWEGIRNTVNTQILQGSLMALCDDPLLVSTGAEWAAVKASPLRVPIFVTANDLSLLYAPLVREGRMDKFYFEPDRGEMAGMVGALFSPSLTAAEVGAVLDAFPAQPIDFFGSVMSRLADDAVREAVQEAMRQSGGQSEAPEPEGGHAASLAALLRGAGAGAGGGAAAPVVTLERVLEAGRDLAREQQSVMDIRLAKQYMRGLDDSAEALAERERWRSRRRRRARPPPREAEADASQRAQAAARQRAELSGELSSYWDSLAANAWVSGPAEAADPDTLSGSGGISINSISSLSMDEEGAAAPAGSSGGSSSSGSGGGGPDGMAAAEAAAAAAASGAAAGEAAAGPGADGRAAGAGSASAAGAGSYSPSQLADALRRGAAVALDVRSARDWEWGRIKMRGVEHAPFVLSAGSSLDPRLAPNPDFLRTAAAKLQKAGAKAVVVVGPGAADDGPPPEGGFVSKETFVSLAPTAAAAAAAGLGDVGAAAAEALRGAGHGRVFELAGGFRAWDLQLRPDGRPRARGAFVDKTSGELEWWTASN</sequence>
<reference evidence="9 10" key="1">
    <citation type="journal article" date="2018" name="Sci. Rep.">
        <title>Raphidocelis subcapitata (=Pseudokirchneriella subcapitata) provides an insight into genome evolution and environmental adaptations in the Sphaeropleales.</title>
        <authorList>
            <person name="Suzuki S."/>
            <person name="Yamaguchi H."/>
            <person name="Nakajima N."/>
            <person name="Kawachi M."/>
        </authorList>
    </citation>
    <scope>NUCLEOTIDE SEQUENCE [LARGE SCALE GENOMIC DNA]</scope>
    <source>
        <strain evidence="9 10">NIES-35</strain>
    </source>
</reference>
<name>A0A2V0NVJ9_9CHLO</name>
<proteinExistence type="inferred from homology"/>
<dbReference type="Gene3D" id="1.10.8.1070">
    <property type="match status" value="1"/>
</dbReference>
<dbReference type="InterPro" id="IPR048571">
    <property type="entry name" value="RuBisCO_activase_AAA_helical"/>
</dbReference>
<keyword evidence="2 6" id="KW-0547">Nucleotide-binding</keyword>
<evidence type="ECO:0000256" key="7">
    <source>
        <dbReference type="SAM" id="MobiDB-lite"/>
    </source>
</evidence>
<protein>
    <recommendedName>
        <fullName evidence="6">Ribulose bisphosphate carboxylase/oxygenase activase, chloroplastic</fullName>
        <shortName evidence="6">RA</shortName>
        <shortName evidence="6">RuBisCO activase</shortName>
    </recommendedName>
</protein>
<feature type="domain" description="Rhodanese" evidence="8">
    <location>
        <begin position="693"/>
        <end position="727"/>
    </location>
</feature>
<dbReference type="Gene3D" id="3.40.50.300">
    <property type="entry name" value="P-loop containing nucleotide triphosphate hydrolases"/>
    <property type="match status" value="1"/>
</dbReference>
<dbReference type="PANTHER" id="PTHR32429">
    <property type="match status" value="1"/>
</dbReference>
<evidence type="ECO:0000256" key="2">
    <source>
        <dbReference type="ARBA" id="ARBA00022741"/>
    </source>
</evidence>
<evidence type="ECO:0000256" key="3">
    <source>
        <dbReference type="ARBA" id="ARBA00022840"/>
    </source>
</evidence>
<dbReference type="GO" id="GO:0016887">
    <property type="term" value="F:ATP hydrolysis activity"/>
    <property type="evidence" value="ECO:0007669"/>
    <property type="project" value="UniProtKB-UniRule"/>
</dbReference>
<dbReference type="Pfam" id="PF00004">
    <property type="entry name" value="AAA"/>
    <property type="match status" value="1"/>
</dbReference>
<dbReference type="InterPro" id="IPR036873">
    <property type="entry name" value="Rhodanese-like_dom_sf"/>
</dbReference>